<sequence length="108" mass="11822">MVPSACDHLGRQNISTAIWPSDIYSTVHSHLDLLAPHLAVDMCQRCIGLCISQVLARIGGACVSSNCFLGWTCSGCTRASSSASHMMWKEVFQLAYDVEDGLMTWVKE</sequence>
<dbReference type="AlphaFoldDB" id="A0A7S4D217"/>
<evidence type="ECO:0000313" key="1">
    <source>
        <dbReference type="EMBL" id="CAE0813651.1"/>
    </source>
</evidence>
<accession>A0A7S4D217</accession>
<reference evidence="1" key="1">
    <citation type="submission" date="2021-01" db="EMBL/GenBank/DDBJ databases">
        <authorList>
            <person name="Corre E."/>
            <person name="Pelletier E."/>
            <person name="Niang G."/>
            <person name="Scheremetjew M."/>
            <person name="Finn R."/>
            <person name="Kale V."/>
            <person name="Holt S."/>
            <person name="Cochrane G."/>
            <person name="Meng A."/>
            <person name="Brown T."/>
            <person name="Cohen L."/>
        </authorList>
    </citation>
    <scope>NUCLEOTIDE SEQUENCE</scope>
    <source>
        <strain evidence="1">CCMP1594</strain>
    </source>
</reference>
<gene>
    <name evidence="1" type="ORF">EGYM00163_LOCUS24802</name>
</gene>
<protein>
    <submittedName>
        <fullName evidence="1">Uncharacterized protein</fullName>
    </submittedName>
</protein>
<proteinExistence type="predicted"/>
<organism evidence="1">
    <name type="scientific">Eutreptiella gymnastica</name>
    <dbReference type="NCBI Taxonomy" id="73025"/>
    <lineage>
        <taxon>Eukaryota</taxon>
        <taxon>Discoba</taxon>
        <taxon>Euglenozoa</taxon>
        <taxon>Euglenida</taxon>
        <taxon>Spirocuta</taxon>
        <taxon>Euglenophyceae</taxon>
        <taxon>Eutreptiales</taxon>
        <taxon>Eutreptiaceae</taxon>
        <taxon>Eutreptiella</taxon>
    </lineage>
</organism>
<name>A0A7S4D217_9EUGL</name>
<dbReference type="EMBL" id="HBJA01070602">
    <property type="protein sequence ID" value="CAE0813651.1"/>
    <property type="molecule type" value="Transcribed_RNA"/>
</dbReference>